<dbReference type="InterPro" id="IPR036860">
    <property type="entry name" value="SH2_dom_sf"/>
</dbReference>
<feature type="compositionally biased region" description="Low complexity" evidence="7">
    <location>
        <begin position="899"/>
        <end position="912"/>
    </location>
</feature>
<dbReference type="CDD" id="cd00173">
    <property type="entry name" value="SH2"/>
    <property type="match status" value="1"/>
</dbReference>
<keyword evidence="1 6" id="KW-0808">Transferase</keyword>
<dbReference type="InterPro" id="IPR000980">
    <property type="entry name" value="SH2"/>
</dbReference>
<dbReference type="PROSITE" id="PS50001">
    <property type="entry name" value="SH2"/>
    <property type="match status" value="1"/>
</dbReference>
<feature type="domain" description="Protein kinase" evidence="9">
    <location>
        <begin position="519"/>
        <end position="791"/>
    </location>
</feature>
<feature type="compositionally biased region" description="Polar residues" evidence="7">
    <location>
        <begin position="913"/>
        <end position="925"/>
    </location>
</feature>
<evidence type="ECO:0000259" key="8">
    <source>
        <dbReference type="PROSITE" id="PS50001"/>
    </source>
</evidence>
<evidence type="ECO:0000256" key="5">
    <source>
        <dbReference type="PROSITE-ProRule" id="PRU00191"/>
    </source>
</evidence>
<proteinExistence type="inferred from homology"/>
<dbReference type="GO" id="GO:0005829">
    <property type="term" value="C:cytosol"/>
    <property type="evidence" value="ECO:0007669"/>
    <property type="project" value="TreeGrafter"/>
</dbReference>
<feature type="domain" description="SH2" evidence="8">
    <location>
        <begin position="378"/>
        <end position="461"/>
    </location>
</feature>
<evidence type="ECO:0000256" key="1">
    <source>
        <dbReference type="ARBA" id="ARBA00022679"/>
    </source>
</evidence>
<evidence type="ECO:0000256" key="4">
    <source>
        <dbReference type="ARBA" id="ARBA00023137"/>
    </source>
</evidence>
<dbReference type="PROSITE" id="PS50011">
    <property type="entry name" value="PROTEIN_KINASE_DOM"/>
    <property type="match status" value="1"/>
</dbReference>
<dbReference type="EC" id="2.7.10.2" evidence="6"/>
<dbReference type="SUPFAM" id="SSF55550">
    <property type="entry name" value="SH2 domain"/>
    <property type="match status" value="1"/>
</dbReference>
<evidence type="ECO:0000259" key="10">
    <source>
        <dbReference type="PROSITE" id="PS50057"/>
    </source>
</evidence>
<keyword evidence="2 6" id="KW-0418">Kinase</keyword>
<feature type="compositionally biased region" description="Basic and acidic residues" evidence="7">
    <location>
        <begin position="877"/>
        <end position="887"/>
    </location>
</feature>
<evidence type="ECO:0000256" key="7">
    <source>
        <dbReference type="SAM" id="MobiDB-lite"/>
    </source>
</evidence>
<dbReference type="Proteomes" id="UP000594262">
    <property type="component" value="Unplaced"/>
</dbReference>
<dbReference type="GO" id="GO:0030154">
    <property type="term" value="P:cell differentiation"/>
    <property type="evidence" value="ECO:0007669"/>
    <property type="project" value="TreeGrafter"/>
</dbReference>
<sequence length="1246" mass="142263">MNGSEKNNSGSQFMTVVGKLGLKNKSLSKKKTADSLLQANKLEIWTVDNKIIPVDLNRIRLTKGKETDVLVRDVVRDACRQLNIYPKTSTFFGLSNENNWLIQTKRIDTINSKYWNKLVLTLQFKVLSSNELRKFDETAYLYYVKQCRYIFKNGLLQRQLESRENEKILLRMVILEMMMVAKEENVLPLKDVLKSKNKKIFNLDEIVKKYNDVQGPRDVSKCKQKVEKSLNCFSKVAEPDKDFVTEVELLSHYREEIFHIKKYEGERKDNPNNIELWITPTKIMKRAIIGNVKMTLWESPYEMFHRFKDITDDKTDSKKGKRIMVLRGREPPEMMYCYSDDQVESLFSFVDGYFQLLVNQYDTLLNEMLTSNILTKHVYHGPIEREVALQILTSKGREPGTYLLREHTTQHDCFVLSLIREDDTFAHVVIRQKIDDNKVIFNIDDKRKFQDLNELQEFYKNPDNSAEIKACLQKGLSPKIVVKVPMYTDPVNFRPPPPSRKNHIEINSSISPCLLDSNRMELKHLKNGAFGDVFKSEAQISDERREVIVKRYPTLKSDMLNDVATLLMQIQDDLRILPFVGMSVTGDLFLAFEYLPLGSLEKFLELNRSQVTYGGLLKYLLQITEAVTYLHTKNLIHADLRLSKFFMKDPKTIKLSDCCITWKLSTFKKLDERIFQKRYKHLAPEIFLQQNQLFTQKTDVWAFGLTMWQLFTLVRPFKNYTSTQLMTFFREHMKMNEEPSLNYLNMNILFFCPDKLLNVFTKSLHTREDKRCNMIEIQQAVIDLHRKTPTIHKEKSYFLHDWESEMKQKPVQPPVDPSYYADSAGSLATTNDGGNTTDGSFSDAYTINEGLTSARSDVSNVQEMNGAGYIAKSSRPVLDESSDKESDGDLISPVRPKNADTSSTTDGTTTATVSDEQASSTLDNKSTVDDAESPYLTMSTAGSPSDLVTPAMPVTSKTDERMDVDVTSLTSKDTTLTASSASLPRHGMSRSAPSSPSRPRIFRATSANSNEDSGGDKRGEQDLETASILVDMSQTKLAHKGGEGSTPQGKRPLPNHHLPPGHPSQKQAVLCVPQGYSIVGRVGAPISGQPVRFFNPPPQHPHRSHHFQDGVKRSKALQRPPIKQPPIAPPPQNDDSPLSPPPPPPDSPDSSRRDYSDPPKREIPRDDKTRLFLQEKINKERDRFRGKRSISFNEEFDEYKNSTRKAAKRALLSANPFNLGIKVPDNFLMRPEKRLHPQTKSISAGS</sequence>
<dbReference type="InterPro" id="IPR001245">
    <property type="entry name" value="Ser-Thr/Tyr_kinase_cat_dom"/>
</dbReference>
<feature type="region of interest" description="Disordered" evidence="7">
    <location>
        <begin position="1036"/>
        <end position="1066"/>
    </location>
</feature>
<dbReference type="AlphaFoldDB" id="A0A7M5WR93"/>
<dbReference type="OrthoDB" id="1668230at2759"/>
<dbReference type="GO" id="GO:0005126">
    <property type="term" value="F:cytokine receptor binding"/>
    <property type="evidence" value="ECO:0007669"/>
    <property type="project" value="TreeGrafter"/>
</dbReference>
<keyword evidence="6" id="KW-0547">Nucleotide-binding</keyword>
<dbReference type="GO" id="GO:0007259">
    <property type="term" value="P:cell surface receptor signaling pathway via JAK-STAT"/>
    <property type="evidence" value="ECO:0007669"/>
    <property type="project" value="TreeGrafter"/>
</dbReference>
<feature type="region of interest" description="Disordered" evidence="7">
    <location>
        <begin position="1089"/>
        <end position="1171"/>
    </location>
</feature>
<feature type="compositionally biased region" description="Polar residues" evidence="7">
    <location>
        <begin position="967"/>
        <end position="982"/>
    </location>
</feature>
<dbReference type="Gene3D" id="3.30.505.10">
    <property type="entry name" value="SH2 domain"/>
    <property type="match status" value="1"/>
</dbReference>
<feature type="domain" description="FERM" evidence="10">
    <location>
        <begin position="40"/>
        <end position="361"/>
    </location>
</feature>
<dbReference type="Pfam" id="PF00017">
    <property type="entry name" value="SH2"/>
    <property type="match status" value="1"/>
</dbReference>
<feature type="compositionally biased region" description="Low complexity" evidence="7">
    <location>
        <begin position="989"/>
        <end position="999"/>
    </location>
</feature>
<keyword evidence="3 5" id="KW-0727">SH2 domain</keyword>
<name>A0A7M5WR93_9CNID</name>
<dbReference type="InterPro" id="IPR000719">
    <property type="entry name" value="Prot_kinase_dom"/>
</dbReference>
<dbReference type="GO" id="GO:0019221">
    <property type="term" value="P:cytokine-mediated signaling pathway"/>
    <property type="evidence" value="ECO:0007669"/>
    <property type="project" value="TreeGrafter"/>
</dbReference>
<dbReference type="Gene3D" id="1.10.510.10">
    <property type="entry name" value="Transferase(Phosphotransferase) domain 1"/>
    <property type="match status" value="1"/>
</dbReference>
<keyword evidence="12" id="KW-1185">Reference proteome</keyword>
<dbReference type="GeneID" id="136822353"/>
<dbReference type="RefSeq" id="XP_066934693.1">
    <property type="nucleotide sequence ID" value="XM_067078592.1"/>
</dbReference>
<accession>A0A7M5WR93</accession>
<feature type="compositionally biased region" description="Low complexity" evidence="7">
    <location>
        <begin position="829"/>
        <end position="839"/>
    </location>
</feature>
<evidence type="ECO:0000313" key="12">
    <source>
        <dbReference type="Proteomes" id="UP000594262"/>
    </source>
</evidence>
<keyword evidence="6" id="KW-0067">ATP-binding</keyword>
<evidence type="ECO:0000256" key="3">
    <source>
        <dbReference type="ARBA" id="ARBA00022999"/>
    </source>
</evidence>
<organism evidence="11 12">
    <name type="scientific">Clytia hemisphaerica</name>
    <dbReference type="NCBI Taxonomy" id="252671"/>
    <lineage>
        <taxon>Eukaryota</taxon>
        <taxon>Metazoa</taxon>
        <taxon>Cnidaria</taxon>
        <taxon>Hydrozoa</taxon>
        <taxon>Hydroidolina</taxon>
        <taxon>Leptothecata</taxon>
        <taxon>Obeliida</taxon>
        <taxon>Clytiidae</taxon>
        <taxon>Clytia</taxon>
    </lineage>
</organism>
<evidence type="ECO:0000256" key="2">
    <source>
        <dbReference type="ARBA" id="ARBA00022777"/>
    </source>
</evidence>
<evidence type="ECO:0000256" key="6">
    <source>
        <dbReference type="RuleBase" id="RU362096"/>
    </source>
</evidence>
<dbReference type="SUPFAM" id="SSF56112">
    <property type="entry name" value="Protein kinase-like (PK-like)"/>
    <property type="match status" value="1"/>
</dbReference>
<dbReference type="SMART" id="SM00252">
    <property type="entry name" value="SH2"/>
    <property type="match status" value="1"/>
</dbReference>
<dbReference type="InterPro" id="IPR000299">
    <property type="entry name" value="FERM_domain"/>
</dbReference>
<dbReference type="GO" id="GO:0035556">
    <property type="term" value="P:intracellular signal transduction"/>
    <property type="evidence" value="ECO:0007669"/>
    <property type="project" value="TreeGrafter"/>
</dbReference>
<feature type="region of interest" description="Disordered" evidence="7">
    <location>
        <begin position="808"/>
        <end position="841"/>
    </location>
</feature>
<comment type="catalytic activity">
    <reaction evidence="6">
        <text>L-tyrosyl-[protein] + ATP = O-phospho-L-tyrosyl-[protein] + ADP + H(+)</text>
        <dbReference type="Rhea" id="RHEA:10596"/>
        <dbReference type="Rhea" id="RHEA-COMP:10136"/>
        <dbReference type="Rhea" id="RHEA-COMP:20101"/>
        <dbReference type="ChEBI" id="CHEBI:15378"/>
        <dbReference type="ChEBI" id="CHEBI:30616"/>
        <dbReference type="ChEBI" id="CHEBI:46858"/>
        <dbReference type="ChEBI" id="CHEBI:61978"/>
        <dbReference type="ChEBI" id="CHEBI:456216"/>
        <dbReference type="EC" id="2.7.10.2"/>
    </reaction>
</comment>
<comment type="similarity">
    <text evidence="6">Belongs to the protein kinase superfamily. Tyr protein kinase family.</text>
</comment>
<keyword evidence="4 6" id="KW-0829">Tyrosine-protein kinase</keyword>
<feature type="compositionally biased region" description="Basic and acidic residues" evidence="7">
    <location>
        <begin position="1149"/>
        <end position="1170"/>
    </location>
</feature>
<feature type="compositionally biased region" description="Pro residues" evidence="7">
    <location>
        <begin position="1122"/>
        <end position="1147"/>
    </location>
</feature>
<dbReference type="PROSITE" id="PS50057">
    <property type="entry name" value="FERM_3"/>
    <property type="match status" value="1"/>
</dbReference>
<reference evidence="11" key="1">
    <citation type="submission" date="2021-01" db="UniProtKB">
        <authorList>
            <consortium name="EnsemblMetazoa"/>
        </authorList>
    </citation>
    <scope>IDENTIFICATION</scope>
</reference>
<dbReference type="InterPro" id="IPR051286">
    <property type="entry name" value="JAK"/>
</dbReference>
<dbReference type="GO" id="GO:0005524">
    <property type="term" value="F:ATP binding"/>
    <property type="evidence" value="ECO:0007669"/>
    <property type="project" value="UniProtKB-KW"/>
</dbReference>
<dbReference type="EnsemblMetazoa" id="CLYHEMT005059.1">
    <property type="protein sequence ID" value="CLYHEMP005059.1"/>
    <property type="gene ID" value="CLYHEMG005059"/>
</dbReference>
<dbReference type="InterPro" id="IPR011009">
    <property type="entry name" value="Kinase-like_dom_sf"/>
</dbReference>
<feature type="region of interest" description="Disordered" evidence="7">
    <location>
        <begin position="871"/>
        <end position="1020"/>
    </location>
</feature>
<protein>
    <recommendedName>
        <fullName evidence="6">Tyrosine-protein kinase</fullName>
        <ecNumber evidence="6">2.7.10.2</ecNumber>
    </recommendedName>
</protein>
<evidence type="ECO:0000259" key="9">
    <source>
        <dbReference type="PROSITE" id="PS50011"/>
    </source>
</evidence>
<dbReference type="PANTHER" id="PTHR45807:SF7">
    <property type="entry name" value="TYROSINE-PROTEIN KINASE HOPSCOTCH"/>
    <property type="match status" value="1"/>
</dbReference>
<evidence type="ECO:0000313" key="11">
    <source>
        <dbReference type="EnsemblMetazoa" id="CLYHEMP005059.1"/>
    </source>
</evidence>
<dbReference type="GO" id="GO:0004715">
    <property type="term" value="F:non-membrane spanning protein tyrosine kinase activity"/>
    <property type="evidence" value="ECO:0007669"/>
    <property type="project" value="UniProtKB-EC"/>
</dbReference>
<dbReference type="PANTHER" id="PTHR45807">
    <property type="entry name" value="TYROSINE-PROTEIN KINASE HOPSCOTCH"/>
    <property type="match status" value="1"/>
</dbReference>
<dbReference type="Pfam" id="PF07714">
    <property type="entry name" value="PK_Tyr_Ser-Thr"/>
    <property type="match status" value="1"/>
</dbReference>